<evidence type="ECO:0000256" key="9">
    <source>
        <dbReference type="SAM" id="Phobius"/>
    </source>
</evidence>
<dbReference type="Proteomes" id="UP000612585">
    <property type="component" value="Unassembled WGS sequence"/>
</dbReference>
<organism evidence="11 12">
    <name type="scientific">Virgisporangium aurantiacum</name>
    <dbReference type="NCBI Taxonomy" id="175570"/>
    <lineage>
        <taxon>Bacteria</taxon>
        <taxon>Bacillati</taxon>
        <taxon>Actinomycetota</taxon>
        <taxon>Actinomycetes</taxon>
        <taxon>Micromonosporales</taxon>
        <taxon>Micromonosporaceae</taxon>
        <taxon>Virgisporangium</taxon>
    </lineage>
</organism>
<feature type="transmembrane region" description="Helical" evidence="9">
    <location>
        <begin position="12"/>
        <end position="29"/>
    </location>
</feature>
<keyword evidence="5" id="KW-0547">Nucleotide-binding</keyword>
<evidence type="ECO:0000256" key="1">
    <source>
        <dbReference type="ARBA" id="ARBA00000085"/>
    </source>
</evidence>
<dbReference type="SUPFAM" id="SSF55874">
    <property type="entry name" value="ATPase domain of HSP90 chaperone/DNA topoisomerase II/histidine kinase"/>
    <property type="match status" value="1"/>
</dbReference>
<evidence type="ECO:0000256" key="2">
    <source>
        <dbReference type="ARBA" id="ARBA00012438"/>
    </source>
</evidence>
<keyword evidence="4" id="KW-0808">Transferase</keyword>
<keyword evidence="9" id="KW-0812">Transmembrane</keyword>
<feature type="transmembrane region" description="Helical" evidence="9">
    <location>
        <begin position="36"/>
        <end position="54"/>
    </location>
</feature>
<feature type="transmembrane region" description="Helical" evidence="9">
    <location>
        <begin position="100"/>
        <end position="121"/>
    </location>
</feature>
<name>A0A8J3ZCJ1_9ACTN</name>
<dbReference type="GO" id="GO:0046983">
    <property type="term" value="F:protein dimerization activity"/>
    <property type="evidence" value="ECO:0007669"/>
    <property type="project" value="InterPro"/>
</dbReference>
<gene>
    <name evidence="11" type="ORF">Vau01_078490</name>
</gene>
<dbReference type="AlphaFoldDB" id="A0A8J3ZCJ1"/>
<evidence type="ECO:0000313" key="12">
    <source>
        <dbReference type="Proteomes" id="UP000612585"/>
    </source>
</evidence>
<reference evidence="11" key="1">
    <citation type="submission" date="2021-01" db="EMBL/GenBank/DDBJ databases">
        <title>Whole genome shotgun sequence of Virgisporangium aurantiacum NBRC 16421.</title>
        <authorList>
            <person name="Komaki H."/>
            <person name="Tamura T."/>
        </authorList>
    </citation>
    <scope>NUCLEOTIDE SEQUENCE</scope>
    <source>
        <strain evidence="11">NBRC 16421</strain>
    </source>
</reference>
<keyword evidence="7" id="KW-0067">ATP-binding</keyword>
<sequence>MSSPLRDRGEFVVAAAVLGTGAGVLNLAYTADWGWILGVLILPAMIVRVFWRSMPGWLLMLWVGVPTFIGDLAVVHQSAYLVVTVALAVVAAGRRSRLDTVVMAACLISPFVIWVFGTHNWNRGIGAWLWAGGMLIGWGFGHVVGQQWALIAELERTRTRLAESAVAADRQRIARDLHDLVGHSFSVVLLHLSGARMILDTGPADTAPADAADALRRAEAVGRTGMDELRQALMLMHQGTHPPIRFGPGELDRLVALYRAAGMRVHLEVTGELDGVAAAPRIVVYDVLREALTNAAKHAGSPAATVRIGVDRDRVTVSVENALGGGTTSSGSGLGLVGLEHRVAAIDGTFEARPEGGHWVVRAQLPRRLAGVAA</sequence>
<keyword evidence="9" id="KW-1133">Transmembrane helix</keyword>
<dbReference type="PANTHER" id="PTHR24421">
    <property type="entry name" value="NITRATE/NITRITE SENSOR PROTEIN NARX-RELATED"/>
    <property type="match status" value="1"/>
</dbReference>
<keyword evidence="3" id="KW-0597">Phosphoprotein</keyword>
<evidence type="ECO:0000256" key="7">
    <source>
        <dbReference type="ARBA" id="ARBA00022840"/>
    </source>
</evidence>
<feature type="transmembrane region" description="Helical" evidence="9">
    <location>
        <begin position="127"/>
        <end position="151"/>
    </location>
</feature>
<evidence type="ECO:0000256" key="6">
    <source>
        <dbReference type="ARBA" id="ARBA00022777"/>
    </source>
</evidence>
<dbReference type="EMBL" id="BOPG01000051">
    <property type="protein sequence ID" value="GIJ60333.1"/>
    <property type="molecule type" value="Genomic_DNA"/>
</dbReference>
<dbReference type="GO" id="GO:0005524">
    <property type="term" value="F:ATP binding"/>
    <property type="evidence" value="ECO:0007669"/>
    <property type="project" value="UniProtKB-KW"/>
</dbReference>
<dbReference type="EC" id="2.7.13.3" evidence="2"/>
<evidence type="ECO:0000313" key="11">
    <source>
        <dbReference type="EMBL" id="GIJ60333.1"/>
    </source>
</evidence>
<feature type="domain" description="Signal transduction histidine kinase subgroup 3 dimerisation and phosphoacceptor" evidence="10">
    <location>
        <begin position="170"/>
        <end position="238"/>
    </location>
</feature>
<dbReference type="RefSeq" id="WP_204004471.1">
    <property type="nucleotide sequence ID" value="NZ_BOPG01000051.1"/>
</dbReference>
<proteinExistence type="predicted"/>
<dbReference type="InterPro" id="IPR011712">
    <property type="entry name" value="Sig_transdc_His_kin_sub3_dim/P"/>
</dbReference>
<evidence type="ECO:0000256" key="8">
    <source>
        <dbReference type="ARBA" id="ARBA00023012"/>
    </source>
</evidence>
<keyword evidence="8" id="KW-0902">Two-component regulatory system</keyword>
<dbReference type="GO" id="GO:0016020">
    <property type="term" value="C:membrane"/>
    <property type="evidence" value="ECO:0007669"/>
    <property type="project" value="InterPro"/>
</dbReference>
<dbReference type="Gene3D" id="1.20.5.1930">
    <property type="match status" value="1"/>
</dbReference>
<keyword evidence="9" id="KW-0472">Membrane</keyword>
<dbReference type="InterPro" id="IPR036890">
    <property type="entry name" value="HATPase_C_sf"/>
</dbReference>
<evidence type="ECO:0000256" key="4">
    <source>
        <dbReference type="ARBA" id="ARBA00022679"/>
    </source>
</evidence>
<comment type="catalytic activity">
    <reaction evidence="1">
        <text>ATP + protein L-histidine = ADP + protein N-phospho-L-histidine.</text>
        <dbReference type="EC" id="2.7.13.3"/>
    </reaction>
</comment>
<dbReference type="InterPro" id="IPR050482">
    <property type="entry name" value="Sensor_HK_TwoCompSys"/>
</dbReference>
<dbReference type="GO" id="GO:0000155">
    <property type="term" value="F:phosphorelay sensor kinase activity"/>
    <property type="evidence" value="ECO:0007669"/>
    <property type="project" value="InterPro"/>
</dbReference>
<dbReference type="CDD" id="cd16917">
    <property type="entry name" value="HATPase_UhpB-NarQ-NarX-like"/>
    <property type="match status" value="1"/>
</dbReference>
<evidence type="ECO:0000259" key="10">
    <source>
        <dbReference type="Pfam" id="PF07730"/>
    </source>
</evidence>
<keyword evidence="6" id="KW-0418">Kinase</keyword>
<dbReference type="Gene3D" id="3.30.565.10">
    <property type="entry name" value="Histidine kinase-like ATPase, C-terminal domain"/>
    <property type="match status" value="1"/>
</dbReference>
<keyword evidence="12" id="KW-1185">Reference proteome</keyword>
<dbReference type="PANTHER" id="PTHR24421:SF10">
    <property type="entry name" value="NITRATE_NITRITE SENSOR PROTEIN NARQ"/>
    <property type="match status" value="1"/>
</dbReference>
<dbReference type="Pfam" id="PF07730">
    <property type="entry name" value="HisKA_3"/>
    <property type="match status" value="1"/>
</dbReference>
<protein>
    <recommendedName>
        <fullName evidence="2">histidine kinase</fullName>
        <ecNumber evidence="2">2.7.13.3</ecNumber>
    </recommendedName>
</protein>
<comment type="caution">
    <text evidence="11">The sequence shown here is derived from an EMBL/GenBank/DDBJ whole genome shotgun (WGS) entry which is preliminary data.</text>
</comment>
<evidence type="ECO:0000256" key="5">
    <source>
        <dbReference type="ARBA" id="ARBA00022741"/>
    </source>
</evidence>
<accession>A0A8J3ZCJ1</accession>
<evidence type="ECO:0000256" key="3">
    <source>
        <dbReference type="ARBA" id="ARBA00022553"/>
    </source>
</evidence>